<organism evidence="4 5">
    <name type="scientific">Celeribacter indicus</name>
    <dbReference type="NCBI Taxonomy" id="1208324"/>
    <lineage>
        <taxon>Bacteria</taxon>
        <taxon>Pseudomonadati</taxon>
        <taxon>Pseudomonadota</taxon>
        <taxon>Alphaproteobacteria</taxon>
        <taxon>Rhodobacterales</taxon>
        <taxon>Roseobacteraceae</taxon>
        <taxon>Celeribacter</taxon>
    </lineage>
</organism>
<protein>
    <submittedName>
        <fullName evidence="4">Acetyltransferase</fullName>
    </submittedName>
</protein>
<proteinExistence type="predicted"/>
<keyword evidence="5" id="KW-1185">Reference proteome</keyword>
<evidence type="ECO:0000256" key="1">
    <source>
        <dbReference type="ARBA" id="ARBA00022679"/>
    </source>
</evidence>
<dbReference type="EMBL" id="CP004393">
    <property type="protein sequence ID" value="AJE47203.1"/>
    <property type="molecule type" value="Genomic_DNA"/>
</dbReference>
<evidence type="ECO:0000259" key="3">
    <source>
        <dbReference type="PROSITE" id="PS51186"/>
    </source>
</evidence>
<dbReference type="PROSITE" id="PS51186">
    <property type="entry name" value="GNAT"/>
    <property type="match status" value="1"/>
</dbReference>
<dbReference type="AlphaFoldDB" id="A0A0B5DUY0"/>
<dbReference type="RefSeq" id="WP_052453242.1">
    <property type="nucleotide sequence ID" value="NZ_CP004393.1"/>
</dbReference>
<keyword evidence="1 4" id="KW-0808">Transferase</keyword>
<dbReference type="GO" id="GO:0016747">
    <property type="term" value="F:acyltransferase activity, transferring groups other than amino-acyl groups"/>
    <property type="evidence" value="ECO:0007669"/>
    <property type="project" value="InterPro"/>
</dbReference>
<dbReference type="HOGENOM" id="CLU_1508003_0_0_5"/>
<dbReference type="Gene3D" id="3.40.630.30">
    <property type="match status" value="1"/>
</dbReference>
<dbReference type="Pfam" id="PF13508">
    <property type="entry name" value="Acetyltransf_7"/>
    <property type="match status" value="1"/>
</dbReference>
<feature type="domain" description="N-acetyltransferase" evidence="3">
    <location>
        <begin position="32"/>
        <end position="178"/>
    </location>
</feature>
<dbReference type="STRING" id="1208324.P73_2488"/>
<dbReference type="OrthoDB" id="7651332at2"/>
<dbReference type="InterPro" id="IPR000182">
    <property type="entry name" value="GNAT_dom"/>
</dbReference>
<dbReference type="Proteomes" id="UP000031521">
    <property type="component" value="Chromosome"/>
</dbReference>
<evidence type="ECO:0000256" key="2">
    <source>
        <dbReference type="ARBA" id="ARBA00023315"/>
    </source>
</evidence>
<evidence type="ECO:0000313" key="5">
    <source>
        <dbReference type="Proteomes" id="UP000031521"/>
    </source>
</evidence>
<sequence>MPYAMPAYAMPDAMTTDAMTTPVTTLSPLRPLVLRPARAEDLPHLAKLIAAFAAEHPDPLRLDEATLIDLVFADAPWAQLIVAEAEGLYLGYAVLTGTLGRPGGRTGLSLRHLFVRADHRGHGIGRALLTAAQEAAATLGPAARLSVSPATLSRLHRGSAPVEFGFRARRAEAVALAV</sequence>
<dbReference type="PANTHER" id="PTHR43877">
    <property type="entry name" value="AMINOALKYLPHOSPHONATE N-ACETYLTRANSFERASE-RELATED-RELATED"/>
    <property type="match status" value="1"/>
</dbReference>
<keyword evidence="2" id="KW-0012">Acyltransferase</keyword>
<accession>A0A0B5DUY0</accession>
<gene>
    <name evidence="4" type="ORF">P73_2488</name>
</gene>
<dbReference type="InterPro" id="IPR016181">
    <property type="entry name" value="Acyl_CoA_acyltransferase"/>
</dbReference>
<dbReference type="CDD" id="cd04301">
    <property type="entry name" value="NAT_SF"/>
    <property type="match status" value="1"/>
</dbReference>
<reference evidence="4 5" key="1">
    <citation type="journal article" date="2014" name="Int. J. Syst. Evol. Microbiol.">
        <title>Celeribacter indicus sp. nov., a polycyclic aromatic hydrocarbon-degrading bacterium from deep-sea sediment and reclassification of Huaishuia halophila as Celeribacter halophilus comb. nov.</title>
        <authorList>
            <person name="Lai Q."/>
            <person name="Cao J."/>
            <person name="Yuan J."/>
            <person name="Li F."/>
            <person name="Shao Z."/>
        </authorList>
    </citation>
    <scope>NUCLEOTIDE SEQUENCE [LARGE SCALE GENOMIC DNA]</scope>
    <source>
        <strain evidence="4">P73</strain>
    </source>
</reference>
<dbReference type="InterPro" id="IPR050832">
    <property type="entry name" value="Bact_Acetyltransf"/>
</dbReference>
<name>A0A0B5DUY0_9RHOB</name>
<dbReference type="KEGG" id="cid:P73_2488"/>
<evidence type="ECO:0000313" key="4">
    <source>
        <dbReference type="EMBL" id="AJE47203.1"/>
    </source>
</evidence>
<dbReference type="SUPFAM" id="SSF55729">
    <property type="entry name" value="Acyl-CoA N-acyltransferases (Nat)"/>
    <property type="match status" value="1"/>
</dbReference>